<dbReference type="Proteomes" id="UP000536275">
    <property type="component" value="Unassembled WGS sequence"/>
</dbReference>
<accession>A0A8H6BZF7</accession>
<reference evidence="1 2" key="1">
    <citation type="submission" date="2020-03" db="EMBL/GenBank/DDBJ databases">
        <title>FDA dAtabase for Regulatory Grade micrObial Sequences (FDA-ARGOS): Supporting development and validation of Infectious Disease Dx tests.</title>
        <authorList>
            <person name="Campos J."/>
            <person name="Goldberg B."/>
            <person name="Tallon L."/>
            <person name="Sadzewicz L."/>
            <person name="Vavikolanu K."/>
            <person name="Mehta A."/>
            <person name="Aluvathingal J."/>
            <person name="Nadendla S."/>
            <person name="Nandy P."/>
            <person name="Geyer C."/>
            <person name="Yan Y."/>
            <person name="Sichtig H."/>
        </authorList>
    </citation>
    <scope>NUCLEOTIDE SEQUENCE [LARGE SCALE GENOMIC DNA]</scope>
    <source>
        <strain evidence="1 2">FDAARGOS_656</strain>
    </source>
</reference>
<protein>
    <submittedName>
        <fullName evidence="1">Uncharacterized protein</fullName>
    </submittedName>
</protein>
<gene>
    <name evidence="1" type="ORF">FOB64_002919</name>
</gene>
<proteinExistence type="predicted"/>
<evidence type="ECO:0000313" key="1">
    <source>
        <dbReference type="EMBL" id="KAF6069723.1"/>
    </source>
</evidence>
<dbReference type="AlphaFoldDB" id="A0A8H6BZF7"/>
<sequence length="123" mass="13915">MPVEEYVRKKIVAKVSNYPGQVTIKREGRFKIQLATRKSVIAKVKSETEHKPLKISLKPVIEAKQKAASAVHVDPVIPTKVTFKLPGHRLAGFAKKVELDGTLVTIKLGRDMKSKWMRWPIDM</sequence>
<evidence type="ECO:0000313" key="2">
    <source>
        <dbReference type="Proteomes" id="UP000536275"/>
    </source>
</evidence>
<organism evidence="1 2">
    <name type="scientific">Candida albicans</name>
    <name type="common">Yeast</name>
    <dbReference type="NCBI Taxonomy" id="5476"/>
    <lineage>
        <taxon>Eukaryota</taxon>
        <taxon>Fungi</taxon>
        <taxon>Dikarya</taxon>
        <taxon>Ascomycota</taxon>
        <taxon>Saccharomycotina</taxon>
        <taxon>Pichiomycetes</taxon>
        <taxon>Debaryomycetaceae</taxon>
        <taxon>Candida/Lodderomyces clade</taxon>
        <taxon>Candida</taxon>
    </lineage>
</organism>
<name>A0A8H6BZF7_CANAX</name>
<comment type="caution">
    <text evidence="1">The sequence shown here is derived from an EMBL/GenBank/DDBJ whole genome shotgun (WGS) entry which is preliminary data.</text>
</comment>
<dbReference type="EMBL" id="JABWAD010000032">
    <property type="protein sequence ID" value="KAF6069723.1"/>
    <property type="molecule type" value="Genomic_DNA"/>
</dbReference>